<keyword evidence="11" id="KW-1185">Reference proteome</keyword>
<sequence length="283" mass="30501">MSAGRPKDEGTLVERVFWRFTLVILIGYALLPVVWLTSLSLKPSGDLTDQRFFPRAIGLEHYAAVFRDPQFPAALGNSLGIGLIATLISVALATLAAYAIVRLRFPGRQAVLVGALAVAMFPPIAIIGPLFDLWRLLGLFDTWLGLIIPYITLTLPLAIWTISAFFREIPWELEQAARVDGATRLGAFRHVILPLVAPGVFASAILVFIFAWNDFLFAAALTSTTSSRTVPAAIAFFTGASRFEQPTGSIAAASVIVTIPVVVLILLFQRRIVAGLTAGAVKG</sequence>
<evidence type="ECO:0000256" key="1">
    <source>
        <dbReference type="ARBA" id="ARBA00004651"/>
    </source>
</evidence>
<dbReference type="Gene3D" id="1.10.3720.10">
    <property type="entry name" value="MetI-like"/>
    <property type="match status" value="1"/>
</dbReference>
<dbReference type="AlphaFoldDB" id="A0A6M0K100"/>
<evidence type="ECO:0000256" key="5">
    <source>
        <dbReference type="ARBA" id="ARBA00022692"/>
    </source>
</evidence>
<dbReference type="PANTHER" id="PTHR32243">
    <property type="entry name" value="MALTOSE TRANSPORT SYSTEM PERMEASE-RELATED"/>
    <property type="match status" value="1"/>
</dbReference>
<evidence type="ECO:0000256" key="7">
    <source>
        <dbReference type="ARBA" id="ARBA00023136"/>
    </source>
</evidence>
<organism evidence="10 11">
    <name type="scientific">Thiorhodococcus minor</name>
    <dbReference type="NCBI Taxonomy" id="57489"/>
    <lineage>
        <taxon>Bacteria</taxon>
        <taxon>Pseudomonadati</taxon>
        <taxon>Pseudomonadota</taxon>
        <taxon>Gammaproteobacteria</taxon>
        <taxon>Chromatiales</taxon>
        <taxon>Chromatiaceae</taxon>
        <taxon>Thiorhodococcus</taxon>
    </lineage>
</organism>
<comment type="subcellular location">
    <subcellularLocation>
        <location evidence="1 8">Cell membrane</location>
        <topology evidence="1 8">Multi-pass membrane protein</topology>
    </subcellularLocation>
</comment>
<name>A0A6M0K100_9GAMM</name>
<feature type="transmembrane region" description="Helical" evidence="8">
    <location>
        <begin position="79"/>
        <end position="101"/>
    </location>
</feature>
<evidence type="ECO:0000256" key="3">
    <source>
        <dbReference type="ARBA" id="ARBA00022448"/>
    </source>
</evidence>
<dbReference type="InterPro" id="IPR050901">
    <property type="entry name" value="BP-dep_ABC_trans_perm"/>
</dbReference>
<dbReference type="CDD" id="cd06261">
    <property type="entry name" value="TM_PBP2"/>
    <property type="match status" value="1"/>
</dbReference>
<dbReference type="SUPFAM" id="SSF161098">
    <property type="entry name" value="MetI-like"/>
    <property type="match status" value="1"/>
</dbReference>
<reference evidence="10 11" key="1">
    <citation type="submission" date="2020-02" db="EMBL/GenBank/DDBJ databases">
        <title>Genome sequences of Thiorhodococcus mannitoliphagus and Thiorhodococcus minor, purple sulfur photosynthetic bacteria in the gammaproteobacterial family, Chromatiaceae.</title>
        <authorList>
            <person name="Aviles F.A."/>
            <person name="Meyer T.E."/>
            <person name="Kyndt J.A."/>
        </authorList>
    </citation>
    <scope>NUCLEOTIDE SEQUENCE [LARGE SCALE GENOMIC DNA]</scope>
    <source>
        <strain evidence="10 11">DSM 11518</strain>
    </source>
</reference>
<evidence type="ECO:0000313" key="10">
    <source>
        <dbReference type="EMBL" id="NEV62277.1"/>
    </source>
</evidence>
<keyword evidence="3 8" id="KW-0813">Transport</keyword>
<gene>
    <name evidence="10" type="ORF">G3446_10310</name>
</gene>
<proteinExistence type="inferred from homology"/>
<evidence type="ECO:0000256" key="2">
    <source>
        <dbReference type="ARBA" id="ARBA00009047"/>
    </source>
</evidence>
<evidence type="ECO:0000256" key="4">
    <source>
        <dbReference type="ARBA" id="ARBA00022475"/>
    </source>
</evidence>
<feature type="transmembrane region" description="Helical" evidence="8">
    <location>
        <begin position="110"/>
        <end position="131"/>
    </location>
</feature>
<dbReference type="PROSITE" id="PS50928">
    <property type="entry name" value="ABC_TM1"/>
    <property type="match status" value="1"/>
</dbReference>
<dbReference type="InterPro" id="IPR035906">
    <property type="entry name" value="MetI-like_sf"/>
</dbReference>
<accession>A0A6M0K100</accession>
<evidence type="ECO:0000313" key="11">
    <source>
        <dbReference type="Proteomes" id="UP000483379"/>
    </source>
</evidence>
<feature type="transmembrane region" description="Helical" evidence="8">
    <location>
        <begin position="16"/>
        <end position="37"/>
    </location>
</feature>
<keyword evidence="6 8" id="KW-1133">Transmembrane helix</keyword>
<feature type="transmembrane region" description="Helical" evidence="8">
    <location>
        <begin position="143"/>
        <end position="166"/>
    </location>
</feature>
<comment type="similarity">
    <text evidence="2">Belongs to the binding-protein-dependent transport system permease family. MalFG subfamily.</text>
</comment>
<keyword evidence="4" id="KW-1003">Cell membrane</keyword>
<keyword evidence="7 8" id="KW-0472">Membrane</keyword>
<dbReference type="InterPro" id="IPR000515">
    <property type="entry name" value="MetI-like"/>
</dbReference>
<dbReference type="RefSeq" id="WP_164452750.1">
    <property type="nucleotide sequence ID" value="NZ_JAAIJQ010000025.1"/>
</dbReference>
<evidence type="ECO:0000256" key="8">
    <source>
        <dbReference type="RuleBase" id="RU363032"/>
    </source>
</evidence>
<evidence type="ECO:0000256" key="6">
    <source>
        <dbReference type="ARBA" id="ARBA00022989"/>
    </source>
</evidence>
<dbReference type="GO" id="GO:0055085">
    <property type="term" value="P:transmembrane transport"/>
    <property type="evidence" value="ECO:0007669"/>
    <property type="project" value="InterPro"/>
</dbReference>
<comment type="caution">
    <text evidence="10">The sequence shown here is derived from an EMBL/GenBank/DDBJ whole genome shotgun (WGS) entry which is preliminary data.</text>
</comment>
<evidence type="ECO:0000259" key="9">
    <source>
        <dbReference type="PROSITE" id="PS50928"/>
    </source>
</evidence>
<feature type="transmembrane region" description="Helical" evidence="8">
    <location>
        <begin position="250"/>
        <end position="268"/>
    </location>
</feature>
<dbReference type="PANTHER" id="PTHR32243:SF18">
    <property type="entry name" value="INNER MEMBRANE ABC TRANSPORTER PERMEASE PROTEIN YCJP"/>
    <property type="match status" value="1"/>
</dbReference>
<keyword evidence="5 8" id="KW-0812">Transmembrane</keyword>
<protein>
    <submittedName>
        <fullName evidence="10">Carbohydrate ABC transporter permease</fullName>
    </submittedName>
</protein>
<feature type="transmembrane region" description="Helical" evidence="8">
    <location>
        <begin position="187"/>
        <end position="212"/>
    </location>
</feature>
<dbReference type="Pfam" id="PF00528">
    <property type="entry name" value="BPD_transp_1"/>
    <property type="match status" value="1"/>
</dbReference>
<dbReference type="Proteomes" id="UP000483379">
    <property type="component" value="Unassembled WGS sequence"/>
</dbReference>
<dbReference type="EMBL" id="JAAIJQ010000025">
    <property type="protein sequence ID" value="NEV62277.1"/>
    <property type="molecule type" value="Genomic_DNA"/>
</dbReference>
<feature type="domain" description="ABC transmembrane type-1" evidence="9">
    <location>
        <begin position="75"/>
        <end position="268"/>
    </location>
</feature>
<dbReference type="GO" id="GO:0005886">
    <property type="term" value="C:plasma membrane"/>
    <property type="evidence" value="ECO:0007669"/>
    <property type="project" value="UniProtKB-SubCell"/>
</dbReference>